<evidence type="ECO:0000256" key="1">
    <source>
        <dbReference type="ARBA" id="ARBA00006484"/>
    </source>
</evidence>
<dbReference type="OrthoDB" id="1274115at2759"/>
<feature type="transmembrane region" description="Helical" evidence="4">
    <location>
        <begin position="138"/>
        <end position="158"/>
    </location>
</feature>
<dbReference type="PANTHER" id="PTHR43976">
    <property type="entry name" value="SHORT CHAIN DEHYDROGENASE"/>
    <property type="match status" value="1"/>
</dbReference>
<evidence type="ECO:0000256" key="3">
    <source>
        <dbReference type="RuleBase" id="RU000363"/>
    </source>
</evidence>
<protein>
    <submittedName>
        <fullName evidence="5">Uncharacterized protein</fullName>
    </submittedName>
</protein>
<sequence length="294" mass="31958">MVERRRLSCLQIPLCGTSGRQRSSTSGLSESCPALALSGSSPAHPLASATSSLSSSQTETLELEVTAPSDELHAIAKKAVAIYGHVDVLVNNAGFFVGGAIEEFTPQETYDQFNTNLFGPLNVARAFLPYMRARRAGMIAWVGSLASWVPIVNLGVYGSTKIAMRLFSMTLNDEITPFGLRSILFEPGYFRTPFIAPGRSDVSTNRINDYREMCGRAEAALQAVDGNQLGDPEKGAQVMVDFIRGEGQAAGKNVPTVIHLGSDTVRDAARVCNETLQRIDEWGGFRLYRFSRRS</sequence>
<keyword evidence="4" id="KW-0472">Membrane</keyword>
<dbReference type="InterPro" id="IPR036291">
    <property type="entry name" value="NAD(P)-bd_dom_sf"/>
</dbReference>
<accession>A0A4Y9ZSV8</accession>
<dbReference type="Gene3D" id="3.40.50.720">
    <property type="entry name" value="NAD(P)-binding Rossmann-like Domain"/>
    <property type="match status" value="1"/>
</dbReference>
<dbReference type="InterPro" id="IPR002347">
    <property type="entry name" value="SDR_fam"/>
</dbReference>
<dbReference type="Proteomes" id="UP000298061">
    <property type="component" value="Unassembled WGS sequence"/>
</dbReference>
<dbReference type="PRINTS" id="PR00081">
    <property type="entry name" value="GDHRDH"/>
</dbReference>
<dbReference type="EMBL" id="SFCI01001167">
    <property type="protein sequence ID" value="TFY76568.1"/>
    <property type="molecule type" value="Genomic_DNA"/>
</dbReference>
<dbReference type="PRINTS" id="PR00080">
    <property type="entry name" value="SDRFAMILY"/>
</dbReference>
<gene>
    <name evidence="5" type="ORF">EWM64_g7445</name>
</gene>
<dbReference type="AlphaFoldDB" id="A0A4Y9ZSV8"/>
<keyword evidence="4" id="KW-1133">Transmembrane helix</keyword>
<dbReference type="SUPFAM" id="SSF51735">
    <property type="entry name" value="NAD(P)-binding Rossmann-fold domains"/>
    <property type="match status" value="1"/>
</dbReference>
<dbReference type="Pfam" id="PF00106">
    <property type="entry name" value="adh_short"/>
    <property type="match status" value="1"/>
</dbReference>
<dbReference type="PANTHER" id="PTHR43976:SF16">
    <property type="entry name" value="SHORT-CHAIN DEHYDROGENASE_REDUCTASE FAMILY PROTEIN"/>
    <property type="match status" value="1"/>
</dbReference>
<evidence type="ECO:0000256" key="2">
    <source>
        <dbReference type="ARBA" id="ARBA00023002"/>
    </source>
</evidence>
<name>A0A4Y9ZSV8_9AGAM</name>
<keyword evidence="6" id="KW-1185">Reference proteome</keyword>
<evidence type="ECO:0000313" key="6">
    <source>
        <dbReference type="Proteomes" id="UP000298061"/>
    </source>
</evidence>
<comment type="caution">
    <text evidence="5">The sequence shown here is derived from an EMBL/GenBank/DDBJ whole genome shotgun (WGS) entry which is preliminary data.</text>
</comment>
<dbReference type="STRING" id="135208.A0A4Y9ZSV8"/>
<evidence type="ECO:0000313" key="5">
    <source>
        <dbReference type="EMBL" id="TFY76568.1"/>
    </source>
</evidence>
<evidence type="ECO:0000256" key="4">
    <source>
        <dbReference type="SAM" id="Phobius"/>
    </source>
</evidence>
<keyword evidence="2" id="KW-0560">Oxidoreductase</keyword>
<organism evidence="5 6">
    <name type="scientific">Hericium alpestre</name>
    <dbReference type="NCBI Taxonomy" id="135208"/>
    <lineage>
        <taxon>Eukaryota</taxon>
        <taxon>Fungi</taxon>
        <taxon>Dikarya</taxon>
        <taxon>Basidiomycota</taxon>
        <taxon>Agaricomycotina</taxon>
        <taxon>Agaricomycetes</taxon>
        <taxon>Russulales</taxon>
        <taxon>Hericiaceae</taxon>
        <taxon>Hericium</taxon>
    </lineage>
</organism>
<reference evidence="5 6" key="1">
    <citation type="submission" date="2019-02" db="EMBL/GenBank/DDBJ databases">
        <title>Genome sequencing of the rare red list fungi Hericium alpestre (H. flagellum).</title>
        <authorList>
            <person name="Buettner E."/>
            <person name="Kellner H."/>
        </authorList>
    </citation>
    <scope>NUCLEOTIDE SEQUENCE [LARGE SCALE GENOMIC DNA]</scope>
    <source>
        <strain evidence="5 6">DSM 108284</strain>
    </source>
</reference>
<comment type="similarity">
    <text evidence="1 3">Belongs to the short-chain dehydrogenases/reductases (SDR) family.</text>
</comment>
<dbReference type="InterPro" id="IPR051911">
    <property type="entry name" value="SDR_oxidoreductase"/>
</dbReference>
<proteinExistence type="inferred from homology"/>
<keyword evidence="4" id="KW-0812">Transmembrane</keyword>
<dbReference type="GO" id="GO:0016491">
    <property type="term" value="F:oxidoreductase activity"/>
    <property type="evidence" value="ECO:0007669"/>
    <property type="project" value="UniProtKB-KW"/>
</dbReference>